<dbReference type="EMBL" id="CP016414">
    <property type="protein sequence ID" value="ANU36264.1"/>
    <property type="molecule type" value="Genomic_DNA"/>
</dbReference>
<name>A0A1C7FA81_9VIBR</name>
<sequence>MQYAAVRICPSGGIVRHEDTQEVANVLVGDFESMEDAANQACLDLNCTQLRKGVLSKGEGKGGFMLVSTQELEAV</sequence>
<protein>
    <submittedName>
        <fullName evidence="1">Uncharacterized protein</fullName>
    </submittedName>
</protein>
<accession>A0A1C7FA81</accession>
<organism evidence="1 2">
    <name type="scientific">Vibrio scophthalmi</name>
    <dbReference type="NCBI Taxonomy" id="45658"/>
    <lineage>
        <taxon>Bacteria</taxon>
        <taxon>Pseudomonadati</taxon>
        <taxon>Pseudomonadota</taxon>
        <taxon>Gammaproteobacteria</taxon>
        <taxon>Vibrionales</taxon>
        <taxon>Vibrionaceae</taxon>
        <taxon>Vibrio</taxon>
    </lineage>
</organism>
<proteinExistence type="predicted"/>
<keyword evidence="2" id="KW-1185">Reference proteome</keyword>
<reference evidence="1 2" key="1">
    <citation type="submission" date="2016-07" db="EMBL/GenBank/DDBJ databases">
        <title>Genome sequencing of Vibrio scophthalmi strain VS-05, an isolated from Paralichthys olivaceus.</title>
        <authorList>
            <person name="Han H.-J."/>
        </authorList>
    </citation>
    <scope>NUCLEOTIDE SEQUENCE [LARGE SCALE GENOMIC DNA]</scope>
    <source>
        <strain evidence="1 2">VS-05</strain>
    </source>
</reference>
<evidence type="ECO:0000313" key="1">
    <source>
        <dbReference type="EMBL" id="ANU36264.1"/>
    </source>
</evidence>
<gene>
    <name evidence="1" type="ORF">VSVS05_01137</name>
</gene>
<evidence type="ECO:0000313" key="2">
    <source>
        <dbReference type="Proteomes" id="UP000092528"/>
    </source>
</evidence>
<dbReference type="AlphaFoldDB" id="A0A1C7FA81"/>
<dbReference type="Proteomes" id="UP000092528">
    <property type="component" value="Chromosome 1"/>
</dbReference>
<dbReference type="RefSeq" id="WP_065545250.1">
    <property type="nucleotide sequence ID" value="NZ_CP016414.1"/>
</dbReference>